<dbReference type="Proteomes" id="UP000361468">
    <property type="component" value="Unassembled WGS sequence"/>
</dbReference>
<organism evidence="1 3">
    <name type="scientific">Pandoraea pnomenusa</name>
    <dbReference type="NCBI Taxonomy" id="93220"/>
    <lineage>
        <taxon>Bacteria</taxon>
        <taxon>Pseudomonadati</taxon>
        <taxon>Pseudomonadota</taxon>
        <taxon>Betaproteobacteria</taxon>
        <taxon>Burkholderiales</taxon>
        <taxon>Burkholderiaceae</taxon>
        <taxon>Pandoraea</taxon>
    </lineage>
</organism>
<keyword evidence="4" id="KW-1185">Reference proteome</keyword>
<dbReference type="EMBL" id="UGSG01000001">
    <property type="protein sequence ID" value="SUA81021.1"/>
    <property type="molecule type" value="Genomic_DNA"/>
</dbReference>
<dbReference type="OrthoDB" id="767859at2"/>
<dbReference type="KEGG" id="prb:X636_16100"/>
<dbReference type="STRING" id="93220.A6P55_17190"/>
<dbReference type="Proteomes" id="UP000254573">
    <property type="component" value="Unassembled WGS sequence"/>
</dbReference>
<dbReference type="AlphaFoldDB" id="A0A378YX61"/>
<evidence type="ECO:0000313" key="4">
    <source>
        <dbReference type="Proteomes" id="UP000361468"/>
    </source>
</evidence>
<dbReference type="EMBL" id="CABPSO010000006">
    <property type="protein sequence ID" value="VVE66492.1"/>
    <property type="molecule type" value="Genomic_DNA"/>
</dbReference>
<dbReference type="RefSeq" id="WP_023597204.1">
    <property type="nucleotide sequence ID" value="NC_023018.2"/>
</dbReference>
<evidence type="ECO:0000313" key="3">
    <source>
        <dbReference type="Proteomes" id="UP000254573"/>
    </source>
</evidence>
<evidence type="ECO:0000313" key="2">
    <source>
        <dbReference type="EMBL" id="VVE66492.1"/>
    </source>
</evidence>
<proteinExistence type="predicted"/>
<reference evidence="2 4" key="2">
    <citation type="submission" date="2019-08" db="EMBL/GenBank/DDBJ databases">
        <authorList>
            <person name="Peeters C."/>
        </authorList>
    </citation>
    <scope>NUCLEOTIDE SEQUENCE [LARGE SCALE GENOMIC DNA]</scope>
    <source>
        <strain evidence="2 4">LMG 31119</strain>
    </source>
</reference>
<gene>
    <name evidence="1" type="ORF">NCTC13160_04048</name>
    <name evidence="2" type="ORF">PPN31119_02286</name>
</gene>
<evidence type="ECO:0008006" key="5">
    <source>
        <dbReference type="Google" id="ProtNLM"/>
    </source>
</evidence>
<dbReference type="GeneID" id="57197625"/>
<dbReference type="KEGG" id="ppnm:LV28_20530"/>
<protein>
    <recommendedName>
        <fullName evidence="5">DUF3303 domain-containing protein</fullName>
    </recommendedName>
</protein>
<name>A0A378YX61_9BURK</name>
<sequence>MSQNAIATPDESPAGPSGTMLLTVFLRHDQSNNLDDFQERLKAAEWWERFPPEGVKVVSWTVAMGFGQIVTLELPPHLLPVVNVELERSAWGVFRTECYPTYDFVPVHARIRERVRNGGK</sequence>
<evidence type="ECO:0000313" key="1">
    <source>
        <dbReference type="EMBL" id="SUA81021.1"/>
    </source>
</evidence>
<accession>A0A378YX61</accession>
<reference evidence="1 3" key="1">
    <citation type="submission" date="2018-06" db="EMBL/GenBank/DDBJ databases">
        <authorList>
            <consortium name="Pathogen Informatics"/>
            <person name="Doyle S."/>
        </authorList>
    </citation>
    <scope>NUCLEOTIDE SEQUENCE [LARGE SCALE GENOMIC DNA]</scope>
    <source>
        <strain evidence="1 3">NCTC13160</strain>
    </source>
</reference>